<evidence type="ECO:0000256" key="2">
    <source>
        <dbReference type="ARBA" id="ARBA00005810"/>
    </source>
</evidence>
<keyword evidence="9" id="KW-0289">Folate biosynthesis</keyword>
<evidence type="ECO:0000256" key="13">
    <source>
        <dbReference type="SAM" id="Coils"/>
    </source>
</evidence>
<evidence type="ECO:0000256" key="1">
    <source>
        <dbReference type="ARBA" id="ARBA00005051"/>
    </source>
</evidence>
<evidence type="ECO:0000256" key="6">
    <source>
        <dbReference type="ARBA" id="ARBA00022741"/>
    </source>
</evidence>
<evidence type="ECO:0000256" key="11">
    <source>
        <dbReference type="ARBA" id="ARBA00029766"/>
    </source>
</evidence>
<dbReference type="PANTHER" id="PTHR43071:SF1">
    <property type="entry name" value="2-AMINO-4-HYDROXY-6-HYDROXYMETHYLDIHYDROPTERIDINE PYROPHOSPHOKINASE"/>
    <property type="match status" value="1"/>
</dbReference>
<dbReference type="SUPFAM" id="SSF55083">
    <property type="entry name" value="6-hydroxymethyl-7,8-dihydropterin pyrophosphokinase, HPPK"/>
    <property type="match status" value="1"/>
</dbReference>
<dbReference type="Gene3D" id="3.30.70.560">
    <property type="entry name" value="7,8-Dihydro-6-hydroxymethylpterin-pyrophosphokinase HPPK"/>
    <property type="match status" value="1"/>
</dbReference>
<reference evidence="15" key="1">
    <citation type="journal article" date="2021" name="PeerJ">
        <title>Extensive microbial diversity within the chicken gut microbiome revealed by metagenomics and culture.</title>
        <authorList>
            <person name="Gilroy R."/>
            <person name="Ravi A."/>
            <person name="Getino M."/>
            <person name="Pursley I."/>
            <person name="Horton D.L."/>
            <person name="Alikhan N.F."/>
            <person name="Baker D."/>
            <person name="Gharbi K."/>
            <person name="Hall N."/>
            <person name="Watson M."/>
            <person name="Adriaenssens E.M."/>
            <person name="Foster-Nyarko E."/>
            <person name="Jarju S."/>
            <person name="Secka A."/>
            <person name="Antonio M."/>
            <person name="Oren A."/>
            <person name="Chaudhuri R.R."/>
            <person name="La Ragione R."/>
            <person name="Hildebrand F."/>
            <person name="Pallen M.J."/>
        </authorList>
    </citation>
    <scope>NUCLEOTIDE SEQUENCE</scope>
    <source>
        <strain evidence="15">Gambia16-930</strain>
    </source>
</reference>
<sequence>MKIVLGLGSNLGNRLKYIREACSLLERELGRLERESSVIQTEPWGFESDSMFLNSVAVFVTDKTPKEALRICNDIESRLGRVRDGKEKGYKSRTIDIDILFCDEMIIETDELTVPHPLIEYRSFVLEPLKEIMPDFIHPVLSLRLDEIELKTGVFPDKSSVKNEKSRVQ</sequence>
<proteinExistence type="inferred from homology"/>
<dbReference type="GO" id="GO:0046656">
    <property type="term" value="P:folic acid biosynthetic process"/>
    <property type="evidence" value="ECO:0007669"/>
    <property type="project" value="UniProtKB-KW"/>
</dbReference>
<dbReference type="Pfam" id="PF01288">
    <property type="entry name" value="HPPK"/>
    <property type="match status" value="1"/>
</dbReference>
<evidence type="ECO:0000256" key="9">
    <source>
        <dbReference type="ARBA" id="ARBA00022909"/>
    </source>
</evidence>
<comment type="caution">
    <text evidence="15">The sequence shown here is derived from an EMBL/GenBank/DDBJ whole genome shotgun (WGS) entry which is preliminary data.</text>
</comment>
<feature type="non-terminal residue" evidence="15">
    <location>
        <position position="169"/>
    </location>
</feature>
<keyword evidence="7" id="KW-0418">Kinase</keyword>
<evidence type="ECO:0000256" key="3">
    <source>
        <dbReference type="ARBA" id="ARBA00013253"/>
    </source>
</evidence>
<comment type="pathway">
    <text evidence="1">Cofactor biosynthesis; tetrahydrofolate biosynthesis; 2-amino-4-hydroxy-6-hydroxymethyl-7,8-dihydropteridine diphosphate from 7,8-dihydroneopterin triphosphate: step 4/4.</text>
</comment>
<protein>
    <recommendedName>
        <fullName evidence="4">2-amino-4-hydroxy-6-hydroxymethyldihydropteridine pyrophosphokinase</fullName>
        <ecNumber evidence="3">2.7.6.3</ecNumber>
    </recommendedName>
    <alternativeName>
        <fullName evidence="11">6-hydroxymethyl-7,8-dihydropterin pyrophosphokinase</fullName>
    </alternativeName>
    <alternativeName>
        <fullName evidence="12">7,8-dihydro-6-hydroxymethylpterin-pyrophosphokinase</fullName>
    </alternativeName>
</protein>
<evidence type="ECO:0000256" key="7">
    <source>
        <dbReference type="ARBA" id="ARBA00022777"/>
    </source>
</evidence>
<keyword evidence="13" id="KW-0175">Coiled coil</keyword>
<dbReference type="AlphaFoldDB" id="A0A9D1UH35"/>
<comment type="similarity">
    <text evidence="2">Belongs to the HPPK family.</text>
</comment>
<evidence type="ECO:0000256" key="5">
    <source>
        <dbReference type="ARBA" id="ARBA00022679"/>
    </source>
</evidence>
<feature type="domain" description="7,8-dihydro-6-hydroxymethylpterin-pyrophosphokinase" evidence="14">
    <location>
        <begin position="4"/>
        <end position="134"/>
    </location>
</feature>
<feature type="coiled-coil region" evidence="13">
    <location>
        <begin position="15"/>
        <end position="42"/>
    </location>
</feature>
<keyword evidence="5 15" id="KW-0808">Transferase</keyword>
<reference evidence="15" key="2">
    <citation type="submission" date="2021-04" db="EMBL/GenBank/DDBJ databases">
        <authorList>
            <person name="Gilroy R."/>
        </authorList>
    </citation>
    <scope>NUCLEOTIDE SEQUENCE</scope>
    <source>
        <strain evidence="15">Gambia16-930</strain>
    </source>
</reference>
<gene>
    <name evidence="15" type="primary">folK</name>
    <name evidence="15" type="ORF">IAC47_02615</name>
</gene>
<dbReference type="InterPro" id="IPR000550">
    <property type="entry name" value="Hppk"/>
</dbReference>
<dbReference type="GO" id="GO:0003848">
    <property type="term" value="F:2-amino-4-hydroxy-6-hydroxymethyldihydropteridine diphosphokinase activity"/>
    <property type="evidence" value="ECO:0007669"/>
    <property type="project" value="UniProtKB-EC"/>
</dbReference>
<evidence type="ECO:0000313" key="16">
    <source>
        <dbReference type="Proteomes" id="UP000824267"/>
    </source>
</evidence>
<dbReference type="EMBL" id="DXGG01000088">
    <property type="protein sequence ID" value="HIW87148.1"/>
    <property type="molecule type" value="Genomic_DNA"/>
</dbReference>
<dbReference type="InterPro" id="IPR035907">
    <property type="entry name" value="Hppk_sf"/>
</dbReference>
<name>A0A9D1UH35_9BACT</name>
<evidence type="ECO:0000256" key="4">
    <source>
        <dbReference type="ARBA" id="ARBA00016218"/>
    </source>
</evidence>
<dbReference type="NCBIfam" id="TIGR01498">
    <property type="entry name" value="folK"/>
    <property type="match status" value="1"/>
</dbReference>
<evidence type="ECO:0000259" key="14">
    <source>
        <dbReference type="Pfam" id="PF01288"/>
    </source>
</evidence>
<dbReference type="EC" id="2.7.6.3" evidence="3"/>
<evidence type="ECO:0000256" key="8">
    <source>
        <dbReference type="ARBA" id="ARBA00022840"/>
    </source>
</evidence>
<accession>A0A9D1UH35</accession>
<evidence type="ECO:0000256" key="12">
    <source>
        <dbReference type="ARBA" id="ARBA00033413"/>
    </source>
</evidence>
<dbReference type="PANTHER" id="PTHR43071">
    <property type="entry name" value="2-AMINO-4-HYDROXY-6-HYDROXYMETHYLDIHYDROPTERIDINE PYROPHOSPHOKINASE"/>
    <property type="match status" value="1"/>
</dbReference>
<keyword evidence="6" id="KW-0547">Nucleotide-binding</keyword>
<evidence type="ECO:0000313" key="15">
    <source>
        <dbReference type="EMBL" id="HIW87148.1"/>
    </source>
</evidence>
<dbReference type="GO" id="GO:0016301">
    <property type="term" value="F:kinase activity"/>
    <property type="evidence" value="ECO:0007669"/>
    <property type="project" value="UniProtKB-KW"/>
</dbReference>
<dbReference type="GO" id="GO:0005524">
    <property type="term" value="F:ATP binding"/>
    <property type="evidence" value="ECO:0007669"/>
    <property type="project" value="UniProtKB-KW"/>
</dbReference>
<evidence type="ECO:0000256" key="10">
    <source>
        <dbReference type="ARBA" id="ARBA00029409"/>
    </source>
</evidence>
<dbReference type="Proteomes" id="UP000824267">
    <property type="component" value="Unassembled WGS sequence"/>
</dbReference>
<organism evidence="15 16">
    <name type="scientific">Candidatus Onthomorpha intestinigallinarum</name>
    <dbReference type="NCBI Taxonomy" id="2840880"/>
    <lineage>
        <taxon>Bacteria</taxon>
        <taxon>Pseudomonadati</taxon>
        <taxon>Bacteroidota</taxon>
        <taxon>Bacteroidia</taxon>
        <taxon>Bacteroidales</taxon>
        <taxon>Candidatus Onthomorpha</taxon>
    </lineage>
</organism>
<comment type="function">
    <text evidence="10">Catalyzes the transfer of pyrophosphate from adenosine triphosphate (ATP) to 6-hydroxymethyl-7,8-dihydropterin, an enzymatic step in folate biosynthesis pathway.</text>
</comment>
<keyword evidence="8" id="KW-0067">ATP-binding</keyword>
<dbReference type="CDD" id="cd00483">
    <property type="entry name" value="HPPK"/>
    <property type="match status" value="1"/>
</dbReference>